<feature type="binding site" evidence="7">
    <location>
        <position position="103"/>
    </location>
    <ligand>
        <name>Mg(2+)</name>
        <dbReference type="ChEBI" id="CHEBI:18420"/>
        <label>1</label>
        <note>catalytic</note>
    </ligand>
</feature>
<dbReference type="Gene3D" id="3.40.190.80">
    <property type="match status" value="1"/>
</dbReference>
<dbReference type="Gene3D" id="3.30.540.10">
    <property type="entry name" value="Fructose-1,6-Bisphosphatase, subunit A, domain 1"/>
    <property type="match status" value="1"/>
</dbReference>
<evidence type="ECO:0000313" key="10">
    <source>
        <dbReference type="EMBL" id="QGF25139.1"/>
    </source>
</evidence>
<evidence type="ECO:0000256" key="4">
    <source>
        <dbReference type="ARBA" id="ARBA00022723"/>
    </source>
</evidence>
<dbReference type="EMBL" id="CP045725">
    <property type="protein sequence ID" value="QGF25139.1"/>
    <property type="molecule type" value="Genomic_DNA"/>
</dbReference>
<accession>A0A5Q2FEA2</accession>
<comment type="cofactor">
    <cofactor evidence="2 7 8">
        <name>Mg(2+)</name>
        <dbReference type="ChEBI" id="CHEBI:18420"/>
    </cofactor>
</comment>
<proteinExistence type="inferred from homology"/>
<dbReference type="Proteomes" id="UP000386847">
    <property type="component" value="Chromosome"/>
</dbReference>
<keyword evidence="6 7" id="KW-0460">Magnesium</keyword>
<feature type="binding site" evidence="7">
    <location>
        <position position="87"/>
    </location>
    <ligand>
        <name>Mg(2+)</name>
        <dbReference type="ChEBI" id="CHEBI:18420"/>
        <label>1</label>
        <note>catalytic</note>
    </ligand>
</feature>
<feature type="region of interest" description="Disordered" evidence="9">
    <location>
        <begin position="1"/>
        <end position="21"/>
    </location>
</feature>
<feature type="compositionally biased region" description="Basic and acidic residues" evidence="9">
    <location>
        <begin position="1"/>
        <end position="16"/>
    </location>
</feature>
<organism evidence="10 11">
    <name type="scientific">Raineyella fluvialis</name>
    <dbReference type="NCBI Taxonomy" id="2662261"/>
    <lineage>
        <taxon>Bacteria</taxon>
        <taxon>Bacillati</taxon>
        <taxon>Actinomycetota</taxon>
        <taxon>Actinomycetes</taxon>
        <taxon>Propionibacteriales</taxon>
        <taxon>Propionibacteriaceae</taxon>
        <taxon>Raineyella</taxon>
    </lineage>
</organism>
<dbReference type="CDD" id="cd01639">
    <property type="entry name" value="IMPase"/>
    <property type="match status" value="1"/>
</dbReference>
<dbReference type="PROSITE" id="PS00630">
    <property type="entry name" value="IMP_2"/>
    <property type="match status" value="1"/>
</dbReference>
<reference evidence="10 11" key="1">
    <citation type="submission" date="2019-10" db="EMBL/GenBank/DDBJ databases">
        <title>Genomic analysis of Raineyella sp. CBA3103.</title>
        <authorList>
            <person name="Roh S.W."/>
        </authorList>
    </citation>
    <scope>NUCLEOTIDE SEQUENCE [LARGE SCALE GENOMIC DNA]</scope>
    <source>
        <strain evidence="10 11">CBA3103</strain>
    </source>
</reference>
<sequence>MPDTSRPDTSRPDTSRPEAGVTELHRLALTVAEEGARMAREMREAGVAIADRKTSIADIVTEADRAVETAIRDAIARVRPQDGFLGEETDEAGSASGLTWVVDPIDGTVNYAYGIPAWAVSVAVVEGDPDPATWTGLAGVVVNPSGGETWEAYRGGGARLNGRTLRIAKETELARTLVGTGFGYLPERRMAQARVVTQLLGTVRDIRRAGAASLDICSVAAQRLDAYYEMGLHPWDLAGGTIVALEAGAHVSGLRGAGPGESFYLACNPVIAGPLLDLLIASGAEPLALAED</sequence>
<dbReference type="InterPro" id="IPR020583">
    <property type="entry name" value="Inositol_monoP_metal-BS"/>
</dbReference>
<dbReference type="Pfam" id="PF00459">
    <property type="entry name" value="Inositol_P"/>
    <property type="match status" value="1"/>
</dbReference>
<feature type="binding site" evidence="7">
    <location>
        <position position="105"/>
    </location>
    <ligand>
        <name>Mg(2+)</name>
        <dbReference type="ChEBI" id="CHEBI:18420"/>
        <label>1</label>
        <note>catalytic</note>
    </ligand>
</feature>
<dbReference type="GO" id="GO:0008934">
    <property type="term" value="F:inositol monophosphate 1-phosphatase activity"/>
    <property type="evidence" value="ECO:0007669"/>
    <property type="project" value="InterPro"/>
</dbReference>
<keyword evidence="11" id="KW-1185">Reference proteome</keyword>
<evidence type="ECO:0000256" key="7">
    <source>
        <dbReference type="PIRSR" id="PIRSR600760-2"/>
    </source>
</evidence>
<evidence type="ECO:0000256" key="1">
    <source>
        <dbReference type="ARBA" id="ARBA00001033"/>
    </source>
</evidence>
<dbReference type="GO" id="GO:0006020">
    <property type="term" value="P:inositol metabolic process"/>
    <property type="evidence" value="ECO:0007669"/>
    <property type="project" value="TreeGrafter"/>
</dbReference>
<dbReference type="InterPro" id="IPR033942">
    <property type="entry name" value="IMPase"/>
</dbReference>
<dbReference type="PRINTS" id="PR00377">
    <property type="entry name" value="IMPHPHTASES"/>
</dbReference>
<keyword evidence="5 8" id="KW-0378">Hydrolase</keyword>
<dbReference type="InterPro" id="IPR020550">
    <property type="entry name" value="Inositol_monophosphatase_CS"/>
</dbReference>
<protein>
    <recommendedName>
        <fullName evidence="8">Inositol-1-monophosphatase</fullName>
        <ecNumber evidence="8">3.1.3.25</ecNumber>
    </recommendedName>
</protein>
<dbReference type="GO" id="GO:0046872">
    <property type="term" value="F:metal ion binding"/>
    <property type="evidence" value="ECO:0007669"/>
    <property type="project" value="UniProtKB-KW"/>
</dbReference>
<dbReference type="InterPro" id="IPR000760">
    <property type="entry name" value="Inositol_monophosphatase-like"/>
</dbReference>
<dbReference type="GO" id="GO:0007165">
    <property type="term" value="P:signal transduction"/>
    <property type="evidence" value="ECO:0007669"/>
    <property type="project" value="TreeGrafter"/>
</dbReference>
<evidence type="ECO:0000256" key="9">
    <source>
        <dbReference type="SAM" id="MobiDB-lite"/>
    </source>
</evidence>
<evidence type="ECO:0000256" key="3">
    <source>
        <dbReference type="ARBA" id="ARBA00009759"/>
    </source>
</evidence>
<dbReference type="PROSITE" id="PS00629">
    <property type="entry name" value="IMP_1"/>
    <property type="match status" value="1"/>
</dbReference>
<dbReference type="GO" id="GO:0046854">
    <property type="term" value="P:phosphatidylinositol phosphate biosynthetic process"/>
    <property type="evidence" value="ECO:0007669"/>
    <property type="project" value="InterPro"/>
</dbReference>
<evidence type="ECO:0000256" key="8">
    <source>
        <dbReference type="RuleBase" id="RU364068"/>
    </source>
</evidence>
<dbReference type="EC" id="3.1.3.25" evidence="8"/>
<dbReference type="KEGG" id="rain:Rai3103_08120"/>
<gene>
    <name evidence="10" type="ORF">Rai3103_08120</name>
</gene>
<feature type="binding site" evidence="7">
    <location>
        <position position="106"/>
    </location>
    <ligand>
        <name>Mg(2+)</name>
        <dbReference type="ChEBI" id="CHEBI:18420"/>
        <label>1</label>
        <note>catalytic</note>
    </ligand>
</feature>
<evidence type="ECO:0000313" key="11">
    <source>
        <dbReference type="Proteomes" id="UP000386847"/>
    </source>
</evidence>
<dbReference type="AlphaFoldDB" id="A0A5Q2FEA2"/>
<evidence type="ECO:0000256" key="2">
    <source>
        <dbReference type="ARBA" id="ARBA00001946"/>
    </source>
</evidence>
<dbReference type="SUPFAM" id="SSF56655">
    <property type="entry name" value="Carbohydrate phosphatase"/>
    <property type="match status" value="1"/>
</dbReference>
<keyword evidence="4 7" id="KW-0479">Metal-binding</keyword>
<evidence type="ECO:0000256" key="5">
    <source>
        <dbReference type="ARBA" id="ARBA00022801"/>
    </source>
</evidence>
<comment type="catalytic activity">
    <reaction evidence="1 8">
        <text>a myo-inositol phosphate + H2O = myo-inositol + phosphate</text>
        <dbReference type="Rhea" id="RHEA:24056"/>
        <dbReference type="ChEBI" id="CHEBI:15377"/>
        <dbReference type="ChEBI" id="CHEBI:17268"/>
        <dbReference type="ChEBI" id="CHEBI:43474"/>
        <dbReference type="ChEBI" id="CHEBI:84139"/>
        <dbReference type="EC" id="3.1.3.25"/>
    </reaction>
</comment>
<name>A0A5Q2FEA2_9ACTN</name>
<dbReference type="PANTHER" id="PTHR20854:SF4">
    <property type="entry name" value="INOSITOL-1-MONOPHOSPHATASE-RELATED"/>
    <property type="match status" value="1"/>
</dbReference>
<evidence type="ECO:0000256" key="6">
    <source>
        <dbReference type="ARBA" id="ARBA00022842"/>
    </source>
</evidence>
<comment type="similarity">
    <text evidence="3 8">Belongs to the inositol monophosphatase superfamily.</text>
</comment>
<feature type="binding site" evidence="7">
    <location>
        <position position="236"/>
    </location>
    <ligand>
        <name>Mg(2+)</name>
        <dbReference type="ChEBI" id="CHEBI:18420"/>
        <label>1</label>
        <note>catalytic</note>
    </ligand>
</feature>
<dbReference type="PANTHER" id="PTHR20854">
    <property type="entry name" value="INOSITOL MONOPHOSPHATASE"/>
    <property type="match status" value="1"/>
</dbReference>